<evidence type="ECO:0000256" key="1">
    <source>
        <dbReference type="ARBA" id="ARBA00004141"/>
    </source>
</evidence>
<dbReference type="Proteomes" id="UP000035301">
    <property type="component" value="Unassembled WGS sequence"/>
</dbReference>
<dbReference type="CDD" id="cd16914">
    <property type="entry name" value="EcfT"/>
    <property type="match status" value="1"/>
</dbReference>
<feature type="transmembrane region" description="Helical" evidence="5">
    <location>
        <begin position="240"/>
        <end position="260"/>
    </location>
</feature>
<comment type="subcellular location">
    <subcellularLocation>
        <location evidence="1">Membrane</location>
        <topology evidence="1">Multi-pass membrane protein</topology>
    </subcellularLocation>
</comment>
<proteinExistence type="predicted"/>
<feature type="transmembrane region" description="Helical" evidence="5">
    <location>
        <begin position="104"/>
        <end position="133"/>
    </location>
</feature>
<dbReference type="PATRIC" id="fig|1550566.3.peg.425"/>
<feature type="transmembrane region" description="Helical" evidence="5">
    <location>
        <begin position="66"/>
        <end position="84"/>
    </location>
</feature>
<dbReference type="PANTHER" id="PTHR33514">
    <property type="entry name" value="PROTEIN ABCI12, CHLOROPLASTIC"/>
    <property type="match status" value="1"/>
</dbReference>
<protein>
    <submittedName>
        <fullName evidence="6">Cobalt transporter</fullName>
    </submittedName>
</protein>
<dbReference type="OrthoDB" id="31170at2157"/>
<dbReference type="AlphaFoldDB" id="A0A0H1R9E7"/>
<evidence type="ECO:0000256" key="5">
    <source>
        <dbReference type="SAM" id="Phobius"/>
    </source>
</evidence>
<dbReference type="PANTHER" id="PTHR33514:SF13">
    <property type="entry name" value="PROTEIN ABCI12, CHLOROPLASTIC"/>
    <property type="match status" value="1"/>
</dbReference>
<evidence type="ECO:0000313" key="6">
    <source>
        <dbReference type="EMBL" id="KLK89237.1"/>
    </source>
</evidence>
<comment type="caution">
    <text evidence="6">The sequence shown here is derived from an EMBL/GenBank/DDBJ whole genome shotgun (WGS) entry which is preliminary data.</text>
</comment>
<feature type="transmembrane region" description="Helical" evidence="5">
    <location>
        <begin position="20"/>
        <end position="36"/>
    </location>
</feature>
<keyword evidence="7" id="KW-1185">Reference proteome</keyword>
<accession>A0A0H1R9E7</accession>
<organism evidence="6 7">
    <name type="scientific">Methanoculleus sediminis</name>
    <dbReference type="NCBI Taxonomy" id="1550566"/>
    <lineage>
        <taxon>Archaea</taxon>
        <taxon>Methanobacteriati</taxon>
        <taxon>Methanobacteriota</taxon>
        <taxon>Stenosarchaea group</taxon>
        <taxon>Methanomicrobia</taxon>
        <taxon>Methanomicrobiales</taxon>
        <taxon>Methanomicrobiaceae</taxon>
        <taxon>Methanoculleus</taxon>
    </lineage>
</organism>
<keyword evidence="4 5" id="KW-0472">Membrane</keyword>
<dbReference type="InterPro" id="IPR003339">
    <property type="entry name" value="ABC/ECF_trnsptr_transmembrane"/>
</dbReference>
<reference evidence="6 7" key="1">
    <citation type="journal article" date="2015" name="Int. J. Syst. Evol. Microbiol.">
        <title>Methanoculleus sediminis sp. nov., a methanogen from sediments near a submarine mud volcano.</title>
        <authorList>
            <person name="Chen S.C."/>
            <person name="Chen M.F."/>
            <person name="Lai M.C."/>
            <person name="Weng C.Y."/>
            <person name="Wu S.Y."/>
            <person name="Lin S."/>
            <person name="Yang T.F."/>
            <person name="Chen P.C."/>
        </authorList>
    </citation>
    <scope>NUCLEOTIDE SEQUENCE [LARGE SCALE GENOMIC DNA]</scope>
    <source>
        <strain evidence="6 7">S3Fa</strain>
    </source>
</reference>
<sequence length="261" mass="27976">MSEIMQYVTRESAFHRLHPLTKLIFAAVVVALAVLTSDTVMLTVLAGVVVAIAIVSGLARDLLRQVPLLLSLAASLLALTVLTIRSGEIVCYLVPQSVPVIGGALPVTAGAIDLALAMSLRFAAMLFAFQLLVISTQPRDLVHVMDRLRMPVDYTLMFLIALRFIPSLQLEGKRIHEAQLARAYNPGNGLAGKIRGLFPIIIPLVSNSLGKATILGLTIDLRGYRSGRRTPMRDLSPGRADVAGICCMGLLVAGYLAVLVV</sequence>
<keyword evidence="3 5" id="KW-1133">Transmembrane helix</keyword>
<dbReference type="GO" id="GO:0005886">
    <property type="term" value="C:plasma membrane"/>
    <property type="evidence" value="ECO:0007669"/>
    <property type="project" value="TreeGrafter"/>
</dbReference>
<dbReference type="RefSeq" id="WP_048180271.1">
    <property type="nucleotide sequence ID" value="NZ_JXOJ01000001.1"/>
</dbReference>
<dbReference type="Pfam" id="PF02361">
    <property type="entry name" value="CbiQ"/>
    <property type="match status" value="1"/>
</dbReference>
<feature type="transmembrane region" description="Helical" evidence="5">
    <location>
        <begin position="42"/>
        <end position="59"/>
    </location>
</feature>
<dbReference type="STRING" id="1550566.SZ63_02025"/>
<feature type="transmembrane region" description="Helical" evidence="5">
    <location>
        <begin position="197"/>
        <end position="219"/>
    </location>
</feature>
<dbReference type="EMBL" id="JXOJ01000001">
    <property type="protein sequence ID" value="KLK89237.1"/>
    <property type="molecule type" value="Genomic_DNA"/>
</dbReference>
<gene>
    <name evidence="6" type="ORF">SZ63_02025</name>
</gene>
<evidence type="ECO:0000256" key="2">
    <source>
        <dbReference type="ARBA" id="ARBA00022692"/>
    </source>
</evidence>
<evidence type="ECO:0000256" key="3">
    <source>
        <dbReference type="ARBA" id="ARBA00022989"/>
    </source>
</evidence>
<keyword evidence="2 5" id="KW-0812">Transmembrane</keyword>
<name>A0A0H1R9E7_9EURY</name>
<evidence type="ECO:0000313" key="7">
    <source>
        <dbReference type="Proteomes" id="UP000035301"/>
    </source>
</evidence>
<evidence type="ECO:0000256" key="4">
    <source>
        <dbReference type="ARBA" id="ARBA00023136"/>
    </source>
</evidence>